<protein>
    <recommendedName>
        <fullName evidence="3">DUF4265 domain-containing protein</fullName>
    </recommendedName>
</protein>
<dbReference type="Proteomes" id="UP000077177">
    <property type="component" value="Chromosome"/>
</dbReference>
<evidence type="ECO:0000313" key="1">
    <source>
        <dbReference type="EMBL" id="ANE52124.1"/>
    </source>
</evidence>
<name>A0A172TZ23_9BACT</name>
<evidence type="ECO:0008006" key="3">
    <source>
        <dbReference type="Google" id="ProtNLM"/>
    </source>
</evidence>
<reference evidence="1 2" key="2">
    <citation type="journal article" date="2016" name="Int. J. Syst. Evol. Microbiol.">
        <title>Flavisolibacter tropicus sp. nov., isolated from tropical soil.</title>
        <authorList>
            <person name="Lee J.J."/>
            <person name="Kang M.S."/>
            <person name="Kim G.S."/>
            <person name="Lee C.S."/>
            <person name="Lim S."/>
            <person name="Lee J."/>
            <person name="Roh S.H."/>
            <person name="Kang H."/>
            <person name="Ha J.M."/>
            <person name="Bae S."/>
            <person name="Jung H.Y."/>
            <person name="Kim M.K."/>
        </authorList>
    </citation>
    <scope>NUCLEOTIDE SEQUENCE [LARGE SCALE GENOMIC DNA]</scope>
    <source>
        <strain evidence="1 2">LCS9</strain>
    </source>
</reference>
<dbReference type="STRING" id="1492898.SY85_18115"/>
<dbReference type="EMBL" id="CP011390">
    <property type="protein sequence ID" value="ANE52124.1"/>
    <property type="molecule type" value="Genomic_DNA"/>
</dbReference>
<organism evidence="1 2">
    <name type="scientific">Flavisolibacter tropicus</name>
    <dbReference type="NCBI Taxonomy" id="1492898"/>
    <lineage>
        <taxon>Bacteria</taxon>
        <taxon>Pseudomonadati</taxon>
        <taxon>Bacteroidota</taxon>
        <taxon>Chitinophagia</taxon>
        <taxon>Chitinophagales</taxon>
        <taxon>Chitinophagaceae</taxon>
        <taxon>Flavisolibacter</taxon>
    </lineage>
</organism>
<sequence length="153" mass="17583">MQEESHTKVLFRYYSDVLEEETVETMWALIVDKENGLYQLDSIPFYGPDIAPDDIFYAEHDSDEKMLTFREVRQRSGSSVVQVVLMKEPYKTSELREQLAVLGCITEGLSNRYFVVEIPAAVNYNPIYSLLKALMDEGRIEFAEPFISSQHAG</sequence>
<dbReference type="KEGG" id="fla:SY85_18115"/>
<accession>A0A172TZ23</accession>
<gene>
    <name evidence="1" type="ORF">SY85_18115</name>
</gene>
<dbReference type="InterPro" id="IPR025361">
    <property type="entry name" value="DUF4265"/>
</dbReference>
<evidence type="ECO:0000313" key="2">
    <source>
        <dbReference type="Proteomes" id="UP000077177"/>
    </source>
</evidence>
<dbReference type="Pfam" id="PF14085">
    <property type="entry name" value="DUF4265"/>
    <property type="match status" value="1"/>
</dbReference>
<keyword evidence="2" id="KW-1185">Reference proteome</keyword>
<dbReference type="OrthoDB" id="1030945at2"/>
<reference evidence="2" key="1">
    <citation type="submission" date="2015-01" db="EMBL/GenBank/DDBJ databases">
        <title>Flavisolibacter sp./LCS9/ whole genome sequencing.</title>
        <authorList>
            <person name="Kim M.K."/>
            <person name="Srinivasan S."/>
            <person name="Lee J.-J."/>
        </authorList>
    </citation>
    <scope>NUCLEOTIDE SEQUENCE [LARGE SCALE GENOMIC DNA]</scope>
    <source>
        <strain evidence="2">LCS9</strain>
    </source>
</reference>
<dbReference type="RefSeq" id="WP_066406290.1">
    <property type="nucleotide sequence ID" value="NZ_CP011390.1"/>
</dbReference>
<proteinExistence type="predicted"/>
<dbReference type="AlphaFoldDB" id="A0A172TZ23"/>